<evidence type="ECO:0000313" key="2">
    <source>
        <dbReference type="EMBL" id="CEA00525.1"/>
    </source>
</evidence>
<feature type="signal peptide" evidence="1">
    <location>
        <begin position="1"/>
        <end position="20"/>
    </location>
</feature>
<feature type="chain" id="PRO_5007377849" evidence="1">
    <location>
        <begin position="21"/>
        <end position="245"/>
    </location>
</feature>
<sequence length="245" mass="27271">MKKLTLALSLTALCVPAAHALELNQDLSLDMTVTALSDYRPRGISYTQNDPALQFDAMLSSKSTGLYLGVWTSTVDYGYGSKVRNEIDYYAGWYVPLGEKLAMDLGYVKYTYPRGSGDNSSEVYAMLSAYGFTLAGQYSDDVPALGSKHSYLYSWLGYKTQLPYDVLLSTRYGQVDYKDPWLVGSSGKSREAYREWEAKVSKEMLRLAWSLAYADTDISRRECMNLNGFDDVCSATAVVGVSKSF</sequence>
<dbReference type="NCBIfam" id="TIGR02001">
    <property type="entry name" value="gcw_chp"/>
    <property type="match status" value="1"/>
</dbReference>
<keyword evidence="2" id="KW-0449">Lipoprotein</keyword>
<organism evidence="2">
    <name type="scientific">Pseudomonas saudimassiliensis</name>
    <dbReference type="NCBI Taxonomy" id="1461581"/>
    <lineage>
        <taxon>Bacteria</taxon>
        <taxon>Pseudomonadati</taxon>
        <taxon>Pseudomonadota</taxon>
        <taxon>Gammaproteobacteria</taxon>
        <taxon>Pseudomonadales</taxon>
        <taxon>Pseudomonadaceae</taxon>
        <taxon>Pseudomonas</taxon>
    </lineage>
</organism>
<protein>
    <submittedName>
        <fullName evidence="2">Lipoprotein</fullName>
    </submittedName>
</protein>
<dbReference type="InterPro" id="IPR010239">
    <property type="entry name" value="CHP02001"/>
</dbReference>
<dbReference type="Pfam" id="PF09694">
    <property type="entry name" value="Gcw_chp"/>
    <property type="match status" value="1"/>
</dbReference>
<dbReference type="EMBL" id="LM997413">
    <property type="protein sequence ID" value="CEA00525.1"/>
    <property type="molecule type" value="Genomic_DNA"/>
</dbReference>
<dbReference type="RefSeq" id="WP_044497646.1">
    <property type="nucleotide sequence ID" value="NZ_LK391969.1"/>
</dbReference>
<dbReference type="EMBL" id="LK391969">
    <property type="protein sequence ID" value="CEF25183.1"/>
    <property type="molecule type" value="Genomic_DNA"/>
</dbReference>
<dbReference type="OrthoDB" id="9793561at2"/>
<accession>A0A078M2U7</accession>
<dbReference type="PATRIC" id="fig|1461581.3.peg.78"/>
<gene>
    <name evidence="2" type="ORF">BN1049_00084</name>
</gene>
<reference evidence="2" key="1">
    <citation type="submission" date="2014-07" db="EMBL/GenBank/DDBJ databases">
        <authorList>
            <person name="Urmite Genomes Urmite Genomes"/>
        </authorList>
    </citation>
    <scope>NUCLEOTIDE SEQUENCE</scope>
    <source>
        <strain evidence="2">12M76_air</strain>
    </source>
</reference>
<keyword evidence="1" id="KW-0732">Signal</keyword>
<proteinExistence type="predicted"/>
<name>A0A078M2U7_9PSED</name>
<dbReference type="AlphaFoldDB" id="A0A078M2U7"/>
<evidence type="ECO:0000256" key="1">
    <source>
        <dbReference type="SAM" id="SignalP"/>
    </source>
</evidence>